<dbReference type="InterPro" id="IPR052709">
    <property type="entry name" value="Transposase-MT_Hybrid"/>
</dbReference>
<dbReference type="AlphaFoldDB" id="A0A1I7WHM1"/>
<name>A0A1I7WHM1_HETBA</name>
<dbReference type="WBParaSite" id="Hba_04500">
    <property type="protein sequence ID" value="Hba_04500"/>
    <property type="gene ID" value="Hba_04500"/>
</dbReference>
<proteinExistence type="predicted"/>
<accession>A0A1I7WHM1</accession>
<dbReference type="Gene3D" id="3.30.420.10">
    <property type="entry name" value="Ribonuclease H-like superfamily/Ribonuclease H"/>
    <property type="match status" value="1"/>
</dbReference>
<protein>
    <submittedName>
        <fullName evidence="2">Histone-lysine N-methyltransferase SETMAR</fullName>
    </submittedName>
</protein>
<reference evidence="2" key="1">
    <citation type="submission" date="2016-11" db="UniProtKB">
        <authorList>
            <consortium name="WormBaseParasite"/>
        </authorList>
    </citation>
    <scope>IDENTIFICATION</scope>
</reference>
<dbReference type="InterPro" id="IPR036397">
    <property type="entry name" value="RNaseH_sf"/>
</dbReference>
<evidence type="ECO:0000313" key="2">
    <source>
        <dbReference type="WBParaSite" id="Hba_04500"/>
    </source>
</evidence>
<dbReference type="PANTHER" id="PTHR46060">
    <property type="entry name" value="MARINER MOS1 TRANSPOSASE-LIKE PROTEIN"/>
    <property type="match status" value="1"/>
</dbReference>
<keyword evidence="1" id="KW-1185">Reference proteome</keyword>
<dbReference type="PANTHER" id="PTHR46060:SF1">
    <property type="entry name" value="MARINER MOS1 TRANSPOSASE-LIKE PROTEIN"/>
    <property type="match status" value="1"/>
</dbReference>
<dbReference type="GO" id="GO:0003676">
    <property type="term" value="F:nucleic acid binding"/>
    <property type="evidence" value="ECO:0007669"/>
    <property type="project" value="InterPro"/>
</dbReference>
<sequence length="167" mass="19085">MRWGKFTNSESGVSHELSEDSIGRRFNSCIPLLAKQHKKNLLWKIVTGDEKCTMYDNSRDTCSWGVLFCELFQLGETVTAEHYGRQMIDLLDGMGEKRPFTEQRSRKVILLHDNARPHVALSTQHDFELRLGSSPARSVFTRLDTFGLPFIPVDAELFRETALSTYG</sequence>
<evidence type="ECO:0000313" key="1">
    <source>
        <dbReference type="Proteomes" id="UP000095283"/>
    </source>
</evidence>
<dbReference type="Proteomes" id="UP000095283">
    <property type="component" value="Unplaced"/>
</dbReference>
<organism evidence="1 2">
    <name type="scientific">Heterorhabditis bacteriophora</name>
    <name type="common">Entomopathogenic nematode worm</name>
    <dbReference type="NCBI Taxonomy" id="37862"/>
    <lineage>
        <taxon>Eukaryota</taxon>
        <taxon>Metazoa</taxon>
        <taxon>Ecdysozoa</taxon>
        <taxon>Nematoda</taxon>
        <taxon>Chromadorea</taxon>
        <taxon>Rhabditida</taxon>
        <taxon>Rhabditina</taxon>
        <taxon>Rhabditomorpha</taxon>
        <taxon>Strongyloidea</taxon>
        <taxon>Heterorhabditidae</taxon>
        <taxon>Heterorhabditis</taxon>
    </lineage>
</organism>